<evidence type="ECO:0000256" key="1">
    <source>
        <dbReference type="SAM" id="MobiDB-lite"/>
    </source>
</evidence>
<feature type="region of interest" description="Disordered" evidence="1">
    <location>
        <begin position="134"/>
        <end position="158"/>
    </location>
</feature>
<dbReference type="AlphaFoldDB" id="A0AAD3PA77"/>
<reference evidence="2" key="1">
    <citation type="submission" date="2023-05" db="EMBL/GenBank/DDBJ databases">
        <title>Nepenthes gracilis genome sequencing.</title>
        <authorList>
            <person name="Fukushima K."/>
        </authorList>
    </citation>
    <scope>NUCLEOTIDE SEQUENCE</scope>
    <source>
        <strain evidence="2">SING2019-196</strain>
    </source>
</reference>
<dbReference type="EMBL" id="BSYO01000002">
    <property type="protein sequence ID" value="GMH00817.1"/>
    <property type="molecule type" value="Genomic_DNA"/>
</dbReference>
<sequence>MSNPIRPQHQMQENKPMLVLPWPQQAGARSGYYETPLLGIKVAATATKKTRGKAPKTPNQRAHETPITKINRVIRLDQQFKNEIPNSVVSVGAPQAALASSIHCSENWVSVGLGNCLASLGNFLVGSLPVNPGPSIEGGLDAGAPPLASSSPPRQCEP</sequence>
<name>A0AAD3PA77_NEPGR</name>
<proteinExistence type="predicted"/>
<organism evidence="2 3">
    <name type="scientific">Nepenthes gracilis</name>
    <name type="common">Slender pitcher plant</name>
    <dbReference type="NCBI Taxonomy" id="150966"/>
    <lineage>
        <taxon>Eukaryota</taxon>
        <taxon>Viridiplantae</taxon>
        <taxon>Streptophyta</taxon>
        <taxon>Embryophyta</taxon>
        <taxon>Tracheophyta</taxon>
        <taxon>Spermatophyta</taxon>
        <taxon>Magnoliopsida</taxon>
        <taxon>eudicotyledons</taxon>
        <taxon>Gunneridae</taxon>
        <taxon>Pentapetalae</taxon>
        <taxon>Caryophyllales</taxon>
        <taxon>Nepenthaceae</taxon>
        <taxon>Nepenthes</taxon>
    </lineage>
</organism>
<comment type="caution">
    <text evidence="2">The sequence shown here is derived from an EMBL/GenBank/DDBJ whole genome shotgun (WGS) entry which is preliminary data.</text>
</comment>
<keyword evidence="3" id="KW-1185">Reference proteome</keyword>
<gene>
    <name evidence="2" type="ORF">Nepgr_002656</name>
</gene>
<evidence type="ECO:0000313" key="2">
    <source>
        <dbReference type="EMBL" id="GMH00817.1"/>
    </source>
</evidence>
<feature type="compositionally biased region" description="Low complexity" evidence="1">
    <location>
        <begin position="142"/>
        <end position="158"/>
    </location>
</feature>
<dbReference type="Proteomes" id="UP001279734">
    <property type="component" value="Unassembled WGS sequence"/>
</dbReference>
<accession>A0AAD3PA77</accession>
<evidence type="ECO:0000313" key="3">
    <source>
        <dbReference type="Proteomes" id="UP001279734"/>
    </source>
</evidence>
<protein>
    <submittedName>
        <fullName evidence="2">Uncharacterized protein</fullName>
    </submittedName>
</protein>